<organism evidence="2 3">
    <name type="scientific">Nocardia rhizosphaerae</name>
    <dbReference type="NCBI Taxonomy" id="1691571"/>
    <lineage>
        <taxon>Bacteria</taxon>
        <taxon>Bacillati</taxon>
        <taxon>Actinomycetota</taxon>
        <taxon>Actinomycetes</taxon>
        <taxon>Mycobacteriales</taxon>
        <taxon>Nocardiaceae</taxon>
        <taxon>Nocardia</taxon>
    </lineage>
</organism>
<dbReference type="RefSeq" id="WP_378550663.1">
    <property type="nucleotide sequence ID" value="NZ_JBHSBA010000005.1"/>
</dbReference>
<dbReference type="SMART" id="SM00470">
    <property type="entry name" value="ParB"/>
    <property type="match status" value="1"/>
</dbReference>
<evidence type="ECO:0000313" key="2">
    <source>
        <dbReference type="EMBL" id="MFC4125909.1"/>
    </source>
</evidence>
<evidence type="ECO:0000259" key="1">
    <source>
        <dbReference type="SMART" id="SM00470"/>
    </source>
</evidence>
<feature type="domain" description="ParB-like N-terminal" evidence="1">
    <location>
        <begin position="46"/>
        <end position="130"/>
    </location>
</feature>
<proteinExistence type="predicted"/>
<gene>
    <name evidence="2" type="ORF">ACFOW8_13290</name>
</gene>
<reference evidence="3" key="1">
    <citation type="journal article" date="2019" name="Int. J. Syst. Evol. Microbiol.">
        <title>The Global Catalogue of Microorganisms (GCM) 10K type strain sequencing project: providing services to taxonomists for standard genome sequencing and annotation.</title>
        <authorList>
            <consortium name="The Broad Institute Genomics Platform"/>
            <consortium name="The Broad Institute Genome Sequencing Center for Infectious Disease"/>
            <person name="Wu L."/>
            <person name="Ma J."/>
        </authorList>
    </citation>
    <scope>NUCLEOTIDE SEQUENCE [LARGE SCALE GENOMIC DNA]</scope>
    <source>
        <strain evidence="3">CGMCC 4.7204</strain>
    </source>
</reference>
<dbReference type="Gene3D" id="3.90.1530.10">
    <property type="entry name" value="Conserved hypothetical protein from pyrococcus furiosus pfu- 392566-001, ParB domain"/>
    <property type="match status" value="1"/>
</dbReference>
<protein>
    <submittedName>
        <fullName evidence="2">ParB N-terminal domain-containing protein</fullName>
    </submittedName>
</protein>
<dbReference type="PROSITE" id="PS51257">
    <property type="entry name" value="PROKAR_LIPOPROTEIN"/>
    <property type="match status" value="1"/>
</dbReference>
<dbReference type="Proteomes" id="UP001595767">
    <property type="component" value="Unassembled WGS sequence"/>
</dbReference>
<accession>A0ABV8L6N1</accession>
<comment type="caution">
    <text evidence="2">The sequence shown here is derived from an EMBL/GenBank/DDBJ whole genome shotgun (WGS) entry which is preliminary data.</text>
</comment>
<name>A0ABV8L6N1_9NOCA</name>
<dbReference type="SUPFAM" id="SSF110849">
    <property type="entry name" value="ParB/Sulfiredoxin"/>
    <property type="match status" value="1"/>
</dbReference>
<dbReference type="EMBL" id="JBHSBA010000005">
    <property type="protein sequence ID" value="MFC4125909.1"/>
    <property type="molecule type" value="Genomic_DNA"/>
</dbReference>
<sequence>MRIIKSHQTGGLPSAWMACAWRLILSVELEPHVYYNFRSNLSSSPEPTPVDLVKLAYSPRLRGLDNRHIKYLIDTDQALPPIIVNRRSMEVIDGAHRLMAARRRGTPTIMVQFFEGTDAEAFLFAVHANAEQGLPLTREDRQAATRRIVATHPEWSDRMIADMVGISTKTVASIRSCSTDTGTQLNKRLGKDGKMRPLDSTAARLRATEILKLNPNSSLREVARAVGLSPATVRDVKARLRHDQLGPVDQTGQSAEKEILPAATVDVLLNRLRKDPSLTSTDDGRALLRFFAGTIDQRSARRLIQTVPAHQISAAAELANACANIWHEFSVNLANRKS</sequence>
<keyword evidence="3" id="KW-1185">Reference proteome</keyword>
<dbReference type="InterPro" id="IPR036086">
    <property type="entry name" value="ParB/Sulfiredoxin_sf"/>
</dbReference>
<dbReference type="InterPro" id="IPR003115">
    <property type="entry name" value="ParB_N"/>
</dbReference>
<evidence type="ECO:0000313" key="3">
    <source>
        <dbReference type="Proteomes" id="UP001595767"/>
    </source>
</evidence>